<evidence type="ECO:0000313" key="3">
    <source>
        <dbReference type="Proteomes" id="UP001597211"/>
    </source>
</evidence>
<protein>
    <submittedName>
        <fullName evidence="2">Uncharacterized protein</fullName>
    </submittedName>
</protein>
<dbReference type="RefSeq" id="WP_240268959.1">
    <property type="nucleotide sequence ID" value="NZ_JAKSXN010000018.1"/>
</dbReference>
<name>A0ABW3SB85_9BACL</name>
<gene>
    <name evidence="2" type="ORF">ACFQ2Z_11230</name>
</gene>
<evidence type="ECO:0000256" key="1">
    <source>
        <dbReference type="SAM" id="MobiDB-lite"/>
    </source>
</evidence>
<dbReference type="EMBL" id="JBHTKZ010000018">
    <property type="protein sequence ID" value="MFD1181934.1"/>
    <property type="molecule type" value="Genomic_DNA"/>
</dbReference>
<keyword evidence="3" id="KW-1185">Reference proteome</keyword>
<feature type="region of interest" description="Disordered" evidence="1">
    <location>
        <begin position="1"/>
        <end position="22"/>
    </location>
</feature>
<feature type="compositionally biased region" description="Low complexity" evidence="1">
    <location>
        <begin position="1"/>
        <end position="18"/>
    </location>
</feature>
<evidence type="ECO:0000313" key="2">
    <source>
        <dbReference type="EMBL" id="MFD1181934.1"/>
    </source>
</evidence>
<accession>A0ABW3SB85</accession>
<dbReference type="Proteomes" id="UP001597211">
    <property type="component" value="Unassembled WGS sequence"/>
</dbReference>
<sequence>MARVRAAAAGCGTAPDAGGRVGSSASVRLARVRMPAAAAGPHQASPCRGAPHNKGKKYPYFRKKASFEQNSGILWPYFSAVAPQTGVFAPAGPK</sequence>
<proteinExistence type="predicted"/>
<organism evidence="2 3">
    <name type="scientific">Paenibacillus timonensis</name>
    <dbReference type="NCBI Taxonomy" id="225915"/>
    <lineage>
        <taxon>Bacteria</taxon>
        <taxon>Bacillati</taxon>
        <taxon>Bacillota</taxon>
        <taxon>Bacilli</taxon>
        <taxon>Bacillales</taxon>
        <taxon>Paenibacillaceae</taxon>
        <taxon>Paenibacillus</taxon>
    </lineage>
</organism>
<reference evidence="3" key="1">
    <citation type="journal article" date="2019" name="Int. J. Syst. Evol. Microbiol.">
        <title>The Global Catalogue of Microorganisms (GCM) 10K type strain sequencing project: providing services to taxonomists for standard genome sequencing and annotation.</title>
        <authorList>
            <consortium name="The Broad Institute Genomics Platform"/>
            <consortium name="The Broad Institute Genome Sequencing Center for Infectious Disease"/>
            <person name="Wu L."/>
            <person name="Ma J."/>
        </authorList>
    </citation>
    <scope>NUCLEOTIDE SEQUENCE [LARGE SCALE GENOMIC DNA]</scope>
    <source>
        <strain evidence="3">CCUG 48216</strain>
    </source>
</reference>
<comment type="caution">
    <text evidence="2">The sequence shown here is derived from an EMBL/GenBank/DDBJ whole genome shotgun (WGS) entry which is preliminary data.</text>
</comment>